<comment type="caution">
    <text evidence="1">The sequence shown here is derived from an EMBL/GenBank/DDBJ whole genome shotgun (WGS) entry which is preliminary data.</text>
</comment>
<dbReference type="SUPFAM" id="SSF55831">
    <property type="entry name" value="Thymidylate synthase/dCMP hydroxymethylase"/>
    <property type="match status" value="1"/>
</dbReference>
<sequence>MSAVNVAGRTALDAWRNGVAMVLDRREVFNLFTTIDEPTILDAGWLAQCSPRKRGFPGDDVREVIKTIFPFELAQALPDRAALYQAYLERHDRAMRFKRNRSAWGTYFERLVRFPDHPATNQLEVVIEKLNKWEKRSSTGLVFHLSTPARDTPRTRGGPCWHFGELVWHPGDLLDLVVVYRNHDFYNKALGNFLGLGQLLRFICAASGKTPGKLVCHSVHAYNGGSVEALRAISH</sequence>
<evidence type="ECO:0008006" key="3">
    <source>
        <dbReference type="Google" id="ProtNLM"/>
    </source>
</evidence>
<evidence type="ECO:0000313" key="2">
    <source>
        <dbReference type="Proteomes" id="UP000643207"/>
    </source>
</evidence>
<keyword evidence="2" id="KW-1185">Reference proteome</keyword>
<dbReference type="Proteomes" id="UP000643207">
    <property type="component" value="Unassembled WGS sequence"/>
</dbReference>
<dbReference type="RefSeq" id="WP_201827656.1">
    <property type="nucleotide sequence ID" value="NZ_JAERRA010000002.1"/>
</dbReference>
<reference evidence="1 2" key="1">
    <citation type="submission" date="2021-01" db="EMBL/GenBank/DDBJ databases">
        <title>Piscinibacter sp. Jin2 Genome sequencing and assembly.</title>
        <authorList>
            <person name="Kim I."/>
        </authorList>
    </citation>
    <scope>NUCLEOTIDE SEQUENCE [LARGE SCALE GENOMIC DNA]</scope>
    <source>
        <strain evidence="1 2">Jin2</strain>
    </source>
</reference>
<organism evidence="1 2">
    <name type="scientific">Aquariibacter lacus</name>
    <dbReference type="NCBI Taxonomy" id="2801332"/>
    <lineage>
        <taxon>Bacteria</taxon>
        <taxon>Pseudomonadati</taxon>
        <taxon>Pseudomonadota</taxon>
        <taxon>Betaproteobacteria</taxon>
        <taxon>Burkholderiales</taxon>
        <taxon>Sphaerotilaceae</taxon>
        <taxon>Aquariibacter</taxon>
    </lineage>
</organism>
<name>A0A9X1BSC3_9BURK</name>
<accession>A0A9X1BSC3</accession>
<dbReference type="AlphaFoldDB" id="A0A9X1BSC3"/>
<dbReference type="InterPro" id="IPR036926">
    <property type="entry name" value="Thymidate_synth/dCMP_Mease_sf"/>
</dbReference>
<gene>
    <name evidence="1" type="ORF">JI742_13275</name>
</gene>
<dbReference type="EMBL" id="JAERRA010000002">
    <property type="protein sequence ID" value="MBL0720859.1"/>
    <property type="molecule type" value="Genomic_DNA"/>
</dbReference>
<protein>
    <recommendedName>
        <fullName evidence="3">Thymidylate synthase/dCMP hydroxymethylase domain-containing protein</fullName>
    </recommendedName>
</protein>
<dbReference type="Gene3D" id="3.30.572.10">
    <property type="entry name" value="Thymidylate synthase/dCMP hydroxymethylase domain"/>
    <property type="match status" value="1"/>
</dbReference>
<proteinExistence type="predicted"/>
<evidence type="ECO:0000313" key="1">
    <source>
        <dbReference type="EMBL" id="MBL0720859.1"/>
    </source>
</evidence>